<dbReference type="Proteomes" id="UP000287171">
    <property type="component" value="Unassembled WGS sequence"/>
</dbReference>
<evidence type="ECO:0000313" key="1">
    <source>
        <dbReference type="EMBL" id="GCE29375.1"/>
    </source>
</evidence>
<dbReference type="EMBL" id="BIFT01000002">
    <property type="protein sequence ID" value="GCE29375.1"/>
    <property type="molecule type" value="Genomic_DNA"/>
</dbReference>
<sequence>MIPVGHAGDMEERNLLAELLSREAHALDRFLTARSHLGAWDKVAFFQSRGFRLTVDELEAVSKNIEVLLAPLRRADAEDVPADALPVRILAFGFPLPLEEK</sequence>
<accession>A0A402BDE0</accession>
<proteinExistence type="predicted"/>
<comment type="caution">
    <text evidence="1">The sequence shown here is derived from an EMBL/GenBank/DDBJ whole genome shotgun (WGS) entry which is preliminary data.</text>
</comment>
<reference evidence="2" key="1">
    <citation type="submission" date="2018-12" db="EMBL/GenBank/DDBJ databases">
        <title>Tengunoibacter tsumagoiensis gen. nov., sp. nov., Dictyobacter kobayashii sp. nov., D. alpinus sp. nov., and D. joshuensis sp. nov. and description of Dictyobacteraceae fam. nov. within the order Ktedonobacterales isolated from Tengu-no-mugimeshi.</title>
        <authorList>
            <person name="Wang C.M."/>
            <person name="Zheng Y."/>
            <person name="Sakai Y."/>
            <person name="Toyoda A."/>
            <person name="Minakuchi Y."/>
            <person name="Abe K."/>
            <person name="Yokota A."/>
            <person name="Yabe S."/>
        </authorList>
    </citation>
    <scope>NUCLEOTIDE SEQUENCE [LARGE SCALE GENOMIC DNA]</scope>
    <source>
        <strain evidence="2">Uno16</strain>
    </source>
</reference>
<name>A0A402BDE0_9CHLR</name>
<protein>
    <submittedName>
        <fullName evidence="1">Uncharacterized protein</fullName>
    </submittedName>
</protein>
<dbReference type="AlphaFoldDB" id="A0A402BDE0"/>
<gene>
    <name evidence="1" type="ORF">KDA_48590</name>
</gene>
<evidence type="ECO:0000313" key="2">
    <source>
        <dbReference type="Proteomes" id="UP000287171"/>
    </source>
</evidence>
<keyword evidence="2" id="KW-1185">Reference proteome</keyword>
<organism evidence="1 2">
    <name type="scientific">Dictyobacter alpinus</name>
    <dbReference type="NCBI Taxonomy" id="2014873"/>
    <lineage>
        <taxon>Bacteria</taxon>
        <taxon>Bacillati</taxon>
        <taxon>Chloroflexota</taxon>
        <taxon>Ktedonobacteria</taxon>
        <taxon>Ktedonobacterales</taxon>
        <taxon>Dictyobacteraceae</taxon>
        <taxon>Dictyobacter</taxon>
    </lineage>
</organism>